<feature type="region of interest" description="Disordered" evidence="3">
    <location>
        <begin position="134"/>
        <end position="165"/>
    </location>
</feature>
<dbReference type="AlphaFoldDB" id="A4J332"/>
<proteinExistence type="predicted"/>
<dbReference type="Proteomes" id="UP000001556">
    <property type="component" value="Chromosome"/>
</dbReference>
<dbReference type="GO" id="GO:0016887">
    <property type="term" value="F:ATP hydrolysis activity"/>
    <property type="evidence" value="ECO:0007669"/>
    <property type="project" value="TreeGrafter"/>
</dbReference>
<sequence>MYCLIATEKPSQLNEPNPANMIINNLLKLPQFHGWHFEVCNDGNELLRSQSNPDVIVVSRFLTGENIEVLIKNLPLKYPSSRIVLLAGVLNETTKAFIKMCVGYGLTNIVTGKLPGDRPYTLPVALTEDKEPVKTIDPSWFDSPIDSPGEEPDQEESSKEEEPQLDNTLSEIVLDIIKQPSKASGQPKAKRVIKLKARTVIANQHEIPVVEQHRQQQPYYGYNNTRRKGVFCVTSANKGGVGKTTTAVTSAIALADAGVKVCLCDFDLGAPDISAFFDLNKGRGIEYLAGKPIRQNYIEEIIVNVRKNLDILPGPMNQTMPVFEPGQLSELVNMLLTMYPVVIGDTSPEFWTKPWYDEIFERADRVFSVVDQSKFSEHETKTYAPKLTLMGVSPEKIRIILNKFSPKLHNASVVEKCFCAGFKKGVPAKMKPKISVTIPEDWNNHVVAGYKGQVVGLDNVYSQWHNLAKEIAELAGYGYNHAPENKKENPLKSLLGRFKK</sequence>
<dbReference type="SUPFAM" id="SSF52540">
    <property type="entry name" value="P-loop containing nucleoside triphosphate hydrolases"/>
    <property type="match status" value="1"/>
</dbReference>
<dbReference type="KEGG" id="drm:Dred_0950"/>
<evidence type="ECO:0000256" key="1">
    <source>
        <dbReference type="ARBA" id="ARBA00022741"/>
    </source>
</evidence>
<evidence type="ECO:0000259" key="4">
    <source>
        <dbReference type="Pfam" id="PF01656"/>
    </source>
</evidence>
<dbReference type="Gene3D" id="3.40.50.300">
    <property type="entry name" value="P-loop containing nucleotide triphosphate hydrolases"/>
    <property type="match status" value="1"/>
</dbReference>
<protein>
    <submittedName>
        <fullName evidence="5">ATPases involved in chromosome partitioning-like protein</fullName>
    </submittedName>
</protein>
<keyword evidence="1" id="KW-0547">Nucleotide-binding</keyword>
<gene>
    <name evidence="5" type="ordered locus">Dred_0950</name>
</gene>
<dbReference type="GO" id="GO:0005524">
    <property type="term" value="F:ATP binding"/>
    <property type="evidence" value="ECO:0007669"/>
    <property type="project" value="UniProtKB-KW"/>
</dbReference>
<dbReference type="InterPro" id="IPR050625">
    <property type="entry name" value="ParA/MinD_ATPase"/>
</dbReference>
<evidence type="ECO:0000256" key="3">
    <source>
        <dbReference type="SAM" id="MobiDB-lite"/>
    </source>
</evidence>
<dbReference type="PANTHER" id="PTHR43384">
    <property type="entry name" value="SEPTUM SITE-DETERMINING PROTEIN MIND HOMOLOG, CHLOROPLASTIC-RELATED"/>
    <property type="match status" value="1"/>
</dbReference>
<dbReference type="STRING" id="349161.Dred_0950"/>
<reference evidence="5 6" key="1">
    <citation type="submission" date="2007-03" db="EMBL/GenBank/DDBJ databases">
        <title>Complete sequence of Desulfotomaculum reducens MI-1.</title>
        <authorList>
            <consortium name="US DOE Joint Genome Institute"/>
            <person name="Copeland A."/>
            <person name="Lucas S."/>
            <person name="Lapidus A."/>
            <person name="Barry K."/>
            <person name="Detter J.C."/>
            <person name="Glavina del Rio T."/>
            <person name="Hammon N."/>
            <person name="Israni S."/>
            <person name="Dalin E."/>
            <person name="Tice H."/>
            <person name="Pitluck S."/>
            <person name="Sims D."/>
            <person name="Brettin T."/>
            <person name="Bruce D."/>
            <person name="Han C."/>
            <person name="Tapia R."/>
            <person name="Schmutz J."/>
            <person name="Larimer F."/>
            <person name="Land M."/>
            <person name="Hauser L."/>
            <person name="Kyrpides N."/>
            <person name="Kim E."/>
            <person name="Tebo B.M."/>
            <person name="Richardson P."/>
        </authorList>
    </citation>
    <scope>NUCLEOTIDE SEQUENCE [LARGE SCALE GENOMIC DNA]</scope>
    <source>
        <strain evidence="5 6">MI-1</strain>
    </source>
</reference>
<dbReference type="eggNOG" id="COG0489">
    <property type="taxonomic scope" value="Bacteria"/>
</dbReference>
<accession>A4J332</accession>
<dbReference type="GO" id="GO:0051782">
    <property type="term" value="P:negative regulation of cell division"/>
    <property type="evidence" value="ECO:0007669"/>
    <property type="project" value="TreeGrafter"/>
</dbReference>
<feature type="domain" description="CobQ/CobB/MinD/ParA nucleotide binding" evidence="4">
    <location>
        <begin position="236"/>
        <end position="413"/>
    </location>
</feature>
<dbReference type="InterPro" id="IPR027417">
    <property type="entry name" value="P-loop_NTPase"/>
</dbReference>
<name>A4J332_DESRM</name>
<keyword evidence="6" id="KW-1185">Reference proteome</keyword>
<keyword evidence="2" id="KW-0067">ATP-binding</keyword>
<dbReference type="eggNOG" id="COG2197">
    <property type="taxonomic scope" value="Bacteria"/>
</dbReference>
<evidence type="ECO:0000313" key="6">
    <source>
        <dbReference type="Proteomes" id="UP000001556"/>
    </source>
</evidence>
<dbReference type="OrthoDB" id="1784519at2"/>
<dbReference type="PANTHER" id="PTHR43384:SF6">
    <property type="entry name" value="SEPTUM SITE-DETERMINING PROTEIN MIND HOMOLOG, CHLOROPLASTIC"/>
    <property type="match status" value="1"/>
</dbReference>
<dbReference type="Pfam" id="PF01656">
    <property type="entry name" value="CbiA"/>
    <property type="match status" value="1"/>
</dbReference>
<dbReference type="InterPro" id="IPR002586">
    <property type="entry name" value="CobQ/CobB/MinD/ParA_Nub-bd_dom"/>
</dbReference>
<dbReference type="EMBL" id="CP000612">
    <property type="protein sequence ID" value="ABO49485.1"/>
    <property type="molecule type" value="Genomic_DNA"/>
</dbReference>
<organism evidence="5 6">
    <name type="scientific">Desulforamulus reducens (strain ATCC BAA-1160 / DSM 100696 / MI-1)</name>
    <name type="common">Desulfotomaculum reducens</name>
    <dbReference type="NCBI Taxonomy" id="349161"/>
    <lineage>
        <taxon>Bacteria</taxon>
        <taxon>Bacillati</taxon>
        <taxon>Bacillota</taxon>
        <taxon>Clostridia</taxon>
        <taxon>Eubacteriales</taxon>
        <taxon>Peptococcaceae</taxon>
        <taxon>Desulforamulus</taxon>
    </lineage>
</organism>
<evidence type="ECO:0000256" key="2">
    <source>
        <dbReference type="ARBA" id="ARBA00022840"/>
    </source>
</evidence>
<dbReference type="HOGENOM" id="CLU_544831_0_0_9"/>
<dbReference type="GO" id="GO:0005829">
    <property type="term" value="C:cytosol"/>
    <property type="evidence" value="ECO:0007669"/>
    <property type="project" value="TreeGrafter"/>
</dbReference>
<evidence type="ECO:0000313" key="5">
    <source>
        <dbReference type="EMBL" id="ABO49485.1"/>
    </source>
</evidence>
<dbReference type="GO" id="GO:0009898">
    <property type="term" value="C:cytoplasmic side of plasma membrane"/>
    <property type="evidence" value="ECO:0007669"/>
    <property type="project" value="TreeGrafter"/>
</dbReference>
<dbReference type="RefSeq" id="WP_011877314.1">
    <property type="nucleotide sequence ID" value="NC_009253.1"/>
</dbReference>